<sequence length="180" mass="19642">MSTATAPLESSLLGDRILKVNHAGENGAVHIYAGQLLLARLTAPSLVGEIAEFKSHEERHRSIFWAELERRGRPRCRSYLLCGVGGYALGLATGLFGRNAIAATTVAVERVVLRHLRQQLVDLQGRDEAAQRAIAAIVAEEQQHHDQSAAHIQSQALWLRLLSPLVAASTEAVIWVGMRV</sequence>
<comment type="pathway">
    <text evidence="1">Cofactor biosynthesis; ubiquinone biosynthesis.</text>
</comment>
<dbReference type="PANTHER" id="PTHR11237">
    <property type="entry name" value="COENZYME Q10 BIOSYNTHESIS PROTEIN 7"/>
    <property type="match status" value="1"/>
</dbReference>
<dbReference type="PANTHER" id="PTHR11237:SF4">
    <property type="entry name" value="5-DEMETHOXYUBIQUINONE HYDROXYLASE, MITOCHONDRIAL"/>
    <property type="match status" value="1"/>
</dbReference>
<dbReference type="RefSeq" id="WP_341429455.1">
    <property type="nucleotide sequence ID" value="NZ_JBBUTG010000051.1"/>
</dbReference>
<evidence type="ECO:0000256" key="3">
    <source>
        <dbReference type="ARBA" id="ARBA00022723"/>
    </source>
</evidence>
<reference evidence="8 9" key="1">
    <citation type="submission" date="2024-04" db="EMBL/GenBank/DDBJ databases">
        <title>Novel species of the genus Ideonella isolated from streams.</title>
        <authorList>
            <person name="Lu H."/>
        </authorList>
    </citation>
    <scope>NUCLEOTIDE SEQUENCE [LARGE SCALE GENOMIC DNA]</scope>
    <source>
        <strain evidence="8 9">DXS29W</strain>
    </source>
</reference>
<name>A0ABU9BYG0_9BURK</name>
<evidence type="ECO:0000256" key="7">
    <source>
        <dbReference type="ARBA" id="ARBA00023136"/>
    </source>
</evidence>
<accession>A0ABU9BYG0</accession>
<evidence type="ECO:0000313" key="8">
    <source>
        <dbReference type="EMBL" id="MEK8035020.1"/>
    </source>
</evidence>
<gene>
    <name evidence="8" type="ORF">AACH06_29745</name>
</gene>
<keyword evidence="5" id="KW-0408">Iron</keyword>
<keyword evidence="6" id="KW-0503">Monooxygenase</keyword>
<dbReference type="SUPFAM" id="SSF47240">
    <property type="entry name" value="Ferritin-like"/>
    <property type="match status" value="1"/>
</dbReference>
<keyword evidence="2" id="KW-0831">Ubiquinone biosynthesis</keyword>
<comment type="caution">
    <text evidence="8">The sequence shown here is derived from an EMBL/GenBank/DDBJ whole genome shotgun (WGS) entry which is preliminary data.</text>
</comment>
<dbReference type="Proteomes" id="UP001371218">
    <property type="component" value="Unassembled WGS sequence"/>
</dbReference>
<dbReference type="Pfam" id="PF03232">
    <property type="entry name" value="COQ7"/>
    <property type="match status" value="1"/>
</dbReference>
<keyword evidence="4" id="KW-0560">Oxidoreductase</keyword>
<organism evidence="8 9">
    <name type="scientific">Ideonella lacteola</name>
    <dbReference type="NCBI Taxonomy" id="2984193"/>
    <lineage>
        <taxon>Bacteria</taxon>
        <taxon>Pseudomonadati</taxon>
        <taxon>Pseudomonadota</taxon>
        <taxon>Betaproteobacteria</taxon>
        <taxon>Burkholderiales</taxon>
        <taxon>Sphaerotilaceae</taxon>
        <taxon>Ideonella</taxon>
    </lineage>
</organism>
<keyword evidence="3" id="KW-0479">Metal-binding</keyword>
<keyword evidence="7" id="KW-0472">Membrane</keyword>
<evidence type="ECO:0000256" key="2">
    <source>
        <dbReference type="ARBA" id="ARBA00022688"/>
    </source>
</evidence>
<dbReference type="InterPro" id="IPR011566">
    <property type="entry name" value="Ubq_synth_Coq7"/>
</dbReference>
<proteinExistence type="predicted"/>
<protein>
    <submittedName>
        <fullName evidence="8">Demethoxyubiquinone hydroxylase family protein</fullName>
    </submittedName>
</protein>
<evidence type="ECO:0000256" key="1">
    <source>
        <dbReference type="ARBA" id="ARBA00004749"/>
    </source>
</evidence>
<keyword evidence="9" id="KW-1185">Reference proteome</keyword>
<evidence type="ECO:0000256" key="5">
    <source>
        <dbReference type="ARBA" id="ARBA00023004"/>
    </source>
</evidence>
<dbReference type="InterPro" id="IPR009078">
    <property type="entry name" value="Ferritin-like_SF"/>
</dbReference>
<evidence type="ECO:0000313" key="9">
    <source>
        <dbReference type="Proteomes" id="UP001371218"/>
    </source>
</evidence>
<evidence type="ECO:0000256" key="6">
    <source>
        <dbReference type="ARBA" id="ARBA00023033"/>
    </source>
</evidence>
<evidence type="ECO:0000256" key="4">
    <source>
        <dbReference type="ARBA" id="ARBA00023002"/>
    </source>
</evidence>
<dbReference type="EMBL" id="JBBUTG010000051">
    <property type="protein sequence ID" value="MEK8035020.1"/>
    <property type="molecule type" value="Genomic_DNA"/>
</dbReference>